<evidence type="ECO:0000313" key="1">
    <source>
        <dbReference type="EMBL" id="SIS76985.1"/>
    </source>
</evidence>
<protein>
    <submittedName>
        <fullName evidence="1">Uncharacterized protein</fullName>
    </submittedName>
</protein>
<dbReference type="EMBL" id="FTOI01000006">
    <property type="protein sequence ID" value="SIS76985.1"/>
    <property type="molecule type" value="Genomic_DNA"/>
</dbReference>
<name>A0A1N7LT06_9FLAO</name>
<keyword evidence="2" id="KW-1185">Reference proteome</keyword>
<dbReference type="STRING" id="713588.SAMN05421789_10653"/>
<gene>
    <name evidence="1" type="ORF">SAMN05421789_10653</name>
</gene>
<proteinExistence type="predicted"/>
<evidence type="ECO:0000313" key="2">
    <source>
        <dbReference type="Proteomes" id="UP000185839"/>
    </source>
</evidence>
<dbReference type="Proteomes" id="UP000185839">
    <property type="component" value="Unassembled WGS sequence"/>
</dbReference>
<accession>A0A1N7LT06</accession>
<sequence length="35" mass="4335">MKLHFLKLRYLQIKIPTFKPSKNSKTRNELYDNIR</sequence>
<dbReference type="AlphaFoldDB" id="A0A1N7LT06"/>
<reference evidence="2" key="1">
    <citation type="submission" date="2017-01" db="EMBL/GenBank/DDBJ databases">
        <authorList>
            <person name="Varghese N."/>
            <person name="Submissions S."/>
        </authorList>
    </citation>
    <scope>NUCLEOTIDE SEQUENCE [LARGE SCALE GENOMIC DNA]</scope>
    <source>
        <strain evidence="2">DSM 23145</strain>
    </source>
</reference>
<organism evidence="1 2">
    <name type="scientific">Kaistella chaponensis</name>
    <dbReference type="NCBI Taxonomy" id="713588"/>
    <lineage>
        <taxon>Bacteria</taxon>
        <taxon>Pseudomonadati</taxon>
        <taxon>Bacteroidota</taxon>
        <taxon>Flavobacteriia</taxon>
        <taxon>Flavobacteriales</taxon>
        <taxon>Weeksellaceae</taxon>
        <taxon>Chryseobacterium group</taxon>
        <taxon>Kaistella</taxon>
    </lineage>
</organism>